<dbReference type="Gene3D" id="3.30.70.330">
    <property type="match status" value="1"/>
</dbReference>
<sequence length="258" mass="28849">MDVESRMALESDSDSDACGGSGSGSETPPRCPRPHPWLAWRRQLPLLLLLPRAQRRGGRQQGPGLPRGDGERHQGPPALGQRYRLGDRPRARASWFSTTVTSSNFMSLPSPIDSGFNSRQLMWSQNFRPQHVHEEFVDSTKKAFELVDHCIEYLVYDPWTRESRGFGFVTMAATKEADHCIKYLDCSVLQGQVIIVEKECEAKFVEIQLRYSACNSCSYVCCCYSVVLDSKADPVTEEVGALEGLSLPVCTISLKNSR</sequence>
<gene>
    <name evidence="1" type="ORF">ZEAMMB73_Zm00001d025671</name>
</gene>
<name>A0A1D6J8H9_MAIZE</name>
<dbReference type="AlphaFoldDB" id="A0A1D6J8H9"/>
<proteinExistence type="predicted"/>
<accession>A0A1D6J8H9</accession>
<dbReference type="EMBL" id="CM000786">
    <property type="protein sequence ID" value="AQK44225.1"/>
    <property type="molecule type" value="Genomic_DNA"/>
</dbReference>
<evidence type="ECO:0000313" key="1">
    <source>
        <dbReference type="EMBL" id="AQK44225.1"/>
    </source>
</evidence>
<dbReference type="STRING" id="4577.A0A1D6J8H9"/>
<dbReference type="PANTHER" id="PTHR48034">
    <property type="entry name" value="TRANSFORMER-2 SEX-DETERMINING PROTEIN-RELATED"/>
    <property type="match status" value="1"/>
</dbReference>
<dbReference type="InParanoid" id="A0A1D6J8H9"/>
<organism evidence="1">
    <name type="scientific">Zea mays</name>
    <name type="common">Maize</name>
    <dbReference type="NCBI Taxonomy" id="4577"/>
    <lineage>
        <taxon>Eukaryota</taxon>
        <taxon>Viridiplantae</taxon>
        <taxon>Streptophyta</taxon>
        <taxon>Embryophyta</taxon>
        <taxon>Tracheophyta</taxon>
        <taxon>Spermatophyta</taxon>
        <taxon>Magnoliopsida</taxon>
        <taxon>Liliopsida</taxon>
        <taxon>Poales</taxon>
        <taxon>Poaceae</taxon>
        <taxon>PACMAD clade</taxon>
        <taxon>Panicoideae</taxon>
        <taxon>Andropogonodae</taxon>
        <taxon>Andropogoneae</taxon>
        <taxon>Tripsacinae</taxon>
        <taxon>Zea</taxon>
    </lineage>
</organism>
<dbReference type="InterPro" id="IPR035979">
    <property type="entry name" value="RBD_domain_sf"/>
</dbReference>
<dbReference type="SUPFAM" id="SSF54928">
    <property type="entry name" value="RNA-binding domain, RBD"/>
    <property type="match status" value="1"/>
</dbReference>
<dbReference type="InterPro" id="IPR012677">
    <property type="entry name" value="Nucleotide-bd_a/b_plait_sf"/>
</dbReference>
<dbReference type="InterPro" id="IPR050441">
    <property type="entry name" value="RBM"/>
</dbReference>
<dbReference type="GO" id="GO:0003676">
    <property type="term" value="F:nucleic acid binding"/>
    <property type="evidence" value="ECO:0007669"/>
    <property type="project" value="InterPro"/>
</dbReference>
<protein>
    <submittedName>
        <fullName evidence="1">Serine/arginine-rich splicing factor SR45a</fullName>
    </submittedName>
</protein>
<reference evidence="1" key="1">
    <citation type="submission" date="2015-12" db="EMBL/GenBank/DDBJ databases">
        <title>Update maize B73 reference genome by single molecule sequencing technologies.</title>
        <authorList>
            <consortium name="Maize Genome Sequencing Project"/>
            <person name="Ware D."/>
        </authorList>
    </citation>
    <scope>NUCLEOTIDE SEQUENCE</scope>
    <source>
        <tissue evidence="1">Seedling</tissue>
    </source>
</reference>